<dbReference type="Gramene" id="RZC55253">
    <property type="protein sequence ID" value="RZC55253"/>
    <property type="gene ID" value="C5167_014103"/>
</dbReference>
<protein>
    <submittedName>
        <fullName evidence="1">Uncharacterized protein</fullName>
    </submittedName>
</protein>
<dbReference type="Proteomes" id="UP000316621">
    <property type="component" value="Chromosome 3"/>
</dbReference>
<dbReference type="EMBL" id="CM010717">
    <property type="protein sequence ID" value="RZC55253.1"/>
    <property type="molecule type" value="Genomic_DNA"/>
</dbReference>
<sequence length="63" mass="7244">MLCEAESTPVDAEKPVYMYSFINGVRFGYIRDQASYIYPNVIIIDVIKIKTLNSIKLHTNYPS</sequence>
<keyword evidence="2" id="KW-1185">Reference proteome</keyword>
<gene>
    <name evidence="1" type="ORF">C5167_014103</name>
</gene>
<reference evidence="1 2" key="1">
    <citation type="journal article" date="2018" name="Science">
        <title>The opium poppy genome and morphinan production.</title>
        <authorList>
            <person name="Guo L."/>
            <person name="Winzer T."/>
            <person name="Yang X."/>
            <person name="Li Y."/>
            <person name="Ning Z."/>
            <person name="He Z."/>
            <person name="Teodor R."/>
            <person name="Lu Y."/>
            <person name="Bowser T.A."/>
            <person name="Graham I.A."/>
            <person name="Ye K."/>
        </authorList>
    </citation>
    <scope>NUCLEOTIDE SEQUENCE [LARGE SCALE GENOMIC DNA]</scope>
    <source>
        <strain evidence="2">cv. HN1</strain>
        <tissue evidence="1">Leaves</tissue>
    </source>
</reference>
<dbReference type="AlphaFoldDB" id="A0A4Y7J288"/>
<accession>A0A4Y7J288</accession>
<name>A0A4Y7J288_PAPSO</name>
<evidence type="ECO:0000313" key="2">
    <source>
        <dbReference type="Proteomes" id="UP000316621"/>
    </source>
</evidence>
<evidence type="ECO:0000313" key="1">
    <source>
        <dbReference type="EMBL" id="RZC55253.1"/>
    </source>
</evidence>
<proteinExistence type="predicted"/>
<organism evidence="1 2">
    <name type="scientific">Papaver somniferum</name>
    <name type="common">Opium poppy</name>
    <dbReference type="NCBI Taxonomy" id="3469"/>
    <lineage>
        <taxon>Eukaryota</taxon>
        <taxon>Viridiplantae</taxon>
        <taxon>Streptophyta</taxon>
        <taxon>Embryophyta</taxon>
        <taxon>Tracheophyta</taxon>
        <taxon>Spermatophyta</taxon>
        <taxon>Magnoliopsida</taxon>
        <taxon>Ranunculales</taxon>
        <taxon>Papaveraceae</taxon>
        <taxon>Papaveroideae</taxon>
        <taxon>Papaver</taxon>
    </lineage>
</organism>